<evidence type="ECO:0000313" key="1">
    <source>
        <dbReference type="EMBL" id="KAI5441786.1"/>
    </source>
</evidence>
<dbReference type="AlphaFoldDB" id="A0A9D5BEK5"/>
<sequence>MSGLKVNFLKSKLVGINIPQNWIIEAAEVIKCGMSSLRNSYLGLPIGANAKQMETWDAVINMAHGVACAIGLEYQQSYTTNGGNTCYSLKIYSEVEKR</sequence>
<protein>
    <submittedName>
        <fullName evidence="1">Uncharacterized protein</fullName>
    </submittedName>
</protein>
<organism evidence="1 2">
    <name type="scientific">Pisum sativum</name>
    <name type="common">Garden pea</name>
    <name type="synonym">Lathyrus oleraceus</name>
    <dbReference type="NCBI Taxonomy" id="3888"/>
    <lineage>
        <taxon>Eukaryota</taxon>
        <taxon>Viridiplantae</taxon>
        <taxon>Streptophyta</taxon>
        <taxon>Embryophyta</taxon>
        <taxon>Tracheophyta</taxon>
        <taxon>Spermatophyta</taxon>
        <taxon>Magnoliopsida</taxon>
        <taxon>eudicotyledons</taxon>
        <taxon>Gunneridae</taxon>
        <taxon>Pentapetalae</taxon>
        <taxon>rosids</taxon>
        <taxon>fabids</taxon>
        <taxon>Fabales</taxon>
        <taxon>Fabaceae</taxon>
        <taxon>Papilionoideae</taxon>
        <taxon>50 kb inversion clade</taxon>
        <taxon>NPAAA clade</taxon>
        <taxon>Hologalegina</taxon>
        <taxon>IRL clade</taxon>
        <taxon>Fabeae</taxon>
        <taxon>Lathyrus</taxon>
    </lineage>
</organism>
<name>A0A9D5BEK5_PEA</name>
<dbReference type="Proteomes" id="UP001058974">
    <property type="component" value="Chromosome 1"/>
</dbReference>
<proteinExistence type="predicted"/>
<dbReference type="Gramene" id="Psat01G0101200-T1">
    <property type="protein sequence ID" value="KAI5441786.1"/>
    <property type="gene ID" value="KIW84_011012"/>
</dbReference>
<gene>
    <name evidence="1" type="ORF">KIW84_011012</name>
</gene>
<accession>A0A9D5BEK5</accession>
<keyword evidence="2" id="KW-1185">Reference proteome</keyword>
<dbReference type="EMBL" id="JAMSHJ010000001">
    <property type="protein sequence ID" value="KAI5441786.1"/>
    <property type="molecule type" value="Genomic_DNA"/>
</dbReference>
<comment type="caution">
    <text evidence="1">The sequence shown here is derived from an EMBL/GenBank/DDBJ whole genome shotgun (WGS) entry which is preliminary data.</text>
</comment>
<reference evidence="1 2" key="1">
    <citation type="journal article" date="2022" name="Nat. Genet.">
        <title>Improved pea reference genome and pan-genome highlight genomic features and evolutionary characteristics.</title>
        <authorList>
            <person name="Yang T."/>
            <person name="Liu R."/>
            <person name="Luo Y."/>
            <person name="Hu S."/>
            <person name="Wang D."/>
            <person name="Wang C."/>
            <person name="Pandey M.K."/>
            <person name="Ge S."/>
            <person name="Xu Q."/>
            <person name="Li N."/>
            <person name="Li G."/>
            <person name="Huang Y."/>
            <person name="Saxena R.K."/>
            <person name="Ji Y."/>
            <person name="Li M."/>
            <person name="Yan X."/>
            <person name="He Y."/>
            <person name="Liu Y."/>
            <person name="Wang X."/>
            <person name="Xiang C."/>
            <person name="Varshney R.K."/>
            <person name="Ding H."/>
            <person name="Gao S."/>
            <person name="Zong X."/>
        </authorList>
    </citation>
    <scope>NUCLEOTIDE SEQUENCE [LARGE SCALE GENOMIC DNA]</scope>
    <source>
        <strain evidence="1 2">cv. Zhongwan 6</strain>
    </source>
</reference>
<evidence type="ECO:0000313" key="2">
    <source>
        <dbReference type="Proteomes" id="UP001058974"/>
    </source>
</evidence>